<gene>
    <name evidence="7" type="ORF">ACFSKL_18030</name>
</gene>
<keyword evidence="7" id="KW-0560">Oxidoreductase</keyword>
<organism evidence="7 8">
    <name type="scientific">Belliella marina</name>
    <dbReference type="NCBI Taxonomy" id="1644146"/>
    <lineage>
        <taxon>Bacteria</taxon>
        <taxon>Pseudomonadati</taxon>
        <taxon>Bacteroidota</taxon>
        <taxon>Cytophagia</taxon>
        <taxon>Cytophagales</taxon>
        <taxon>Cyclobacteriaceae</taxon>
        <taxon>Belliella</taxon>
    </lineage>
</organism>
<reference evidence="8" key="1">
    <citation type="journal article" date="2019" name="Int. J. Syst. Evol. Microbiol.">
        <title>The Global Catalogue of Microorganisms (GCM) 10K type strain sequencing project: providing services to taxonomists for standard genome sequencing and annotation.</title>
        <authorList>
            <consortium name="The Broad Institute Genomics Platform"/>
            <consortium name="The Broad Institute Genome Sequencing Center for Infectious Disease"/>
            <person name="Wu L."/>
            <person name="Ma J."/>
        </authorList>
    </citation>
    <scope>NUCLEOTIDE SEQUENCE [LARGE SCALE GENOMIC DNA]</scope>
    <source>
        <strain evidence="8">CGMCC 1.15180</strain>
    </source>
</reference>
<keyword evidence="8" id="KW-1185">Reference proteome</keyword>
<comment type="subcellular location">
    <subcellularLocation>
        <location evidence="1">Membrane</location>
    </subcellularLocation>
</comment>
<accession>A0ABW4VPX0</accession>
<sequence>MGNQIDNLLYHYSYPVLFGLTVIYFSILYFGVGSLFLEVCKFLEKRNIIHKIATKQIPKDQLSFEIRHSIQSILVFGLSVIPIIYLVRIEVIQLLPNNFLNITLGLIILTLWNEVHFYAIHRLMHQKFMMKHIHHIHHKSTVPTVFSVYSFHWIEACLLSTVPLTIVPFIPFSIFAVFIYPTVSILLNFAGHCNYRFGSGKGDSWWLFGTTHHEHHSRGRRNYGFALNFLDRLFSKPNK</sequence>
<dbReference type="InterPro" id="IPR050307">
    <property type="entry name" value="Sterol_Desaturase_Related"/>
</dbReference>
<dbReference type="RefSeq" id="WP_376888007.1">
    <property type="nucleotide sequence ID" value="NZ_JBHUHR010000045.1"/>
</dbReference>
<evidence type="ECO:0000259" key="6">
    <source>
        <dbReference type="Pfam" id="PF04116"/>
    </source>
</evidence>
<comment type="caution">
    <text evidence="7">The sequence shown here is derived from an EMBL/GenBank/DDBJ whole genome shotgun (WGS) entry which is preliminary data.</text>
</comment>
<name>A0ABW4VPX0_9BACT</name>
<evidence type="ECO:0000256" key="1">
    <source>
        <dbReference type="ARBA" id="ARBA00004370"/>
    </source>
</evidence>
<dbReference type="Pfam" id="PF04116">
    <property type="entry name" value="FA_hydroxylase"/>
    <property type="match status" value="1"/>
</dbReference>
<feature type="transmembrane region" description="Helical" evidence="5">
    <location>
        <begin position="99"/>
        <end position="120"/>
    </location>
</feature>
<evidence type="ECO:0000256" key="2">
    <source>
        <dbReference type="ARBA" id="ARBA00022692"/>
    </source>
</evidence>
<protein>
    <submittedName>
        <fullName evidence="7">Sterol desaturase family protein</fullName>
        <ecNumber evidence="7">1.-.-.-</ecNumber>
    </submittedName>
</protein>
<evidence type="ECO:0000256" key="4">
    <source>
        <dbReference type="ARBA" id="ARBA00023136"/>
    </source>
</evidence>
<evidence type="ECO:0000313" key="7">
    <source>
        <dbReference type="EMBL" id="MFD2036709.1"/>
    </source>
</evidence>
<dbReference type="EMBL" id="JBHUHR010000045">
    <property type="protein sequence ID" value="MFD2036709.1"/>
    <property type="molecule type" value="Genomic_DNA"/>
</dbReference>
<dbReference type="PANTHER" id="PTHR11863">
    <property type="entry name" value="STEROL DESATURASE"/>
    <property type="match status" value="1"/>
</dbReference>
<feature type="transmembrane region" description="Helical" evidence="5">
    <location>
        <begin position="69"/>
        <end position="87"/>
    </location>
</feature>
<dbReference type="EC" id="1.-.-.-" evidence="7"/>
<evidence type="ECO:0000256" key="5">
    <source>
        <dbReference type="SAM" id="Phobius"/>
    </source>
</evidence>
<feature type="transmembrane region" description="Helical" evidence="5">
    <location>
        <begin position="169"/>
        <end position="191"/>
    </location>
</feature>
<evidence type="ECO:0000313" key="8">
    <source>
        <dbReference type="Proteomes" id="UP001597361"/>
    </source>
</evidence>
<evidence type="ECO:0000256" key="3">
    <source>
        <dbReference type="ARBA" id="ARBA00022989"/>
    </source>
</evidence>
<proteinExistence type="predicted"/>
<feature type="transmembrane region" description="Helical" evidence="5">
    <location>
        <begin position="12"/>
        <end position="37"/>
    </location>
</feature>
<keyword evidence="4 5" id="KW-0472">Membrane</keyword>
<feature type="transmembrane region" description="Helical" evidence="5">
    <location>
        <begin position="141"/>
        <end position="163"/>
    </location>
</feature>
<keyword evidence="2 5" id="KW-0812">Transmembrane</keyword>
<keyword evidence="3 5" id="KW-1133">Transmembrane helix</keyword>
<dbReference type="GO" id="GO:0016491">
    <property type="term" value="F:oxidoreductase activity"/>
    <property type="evidence" value="ECO:0007669"/>
    <property type="project" value="UniProtKB-KW"/>
</dbReference>
<dbReference type="Proteomes" id="UP001597361">
    <property type="component" value="Unassembled WGS sequence"/>
</dbReference>
<feature type="domain" description="Fatty acid hydroxylase" evidence="6">
    <location>
        <begin position="107"/>
        <end position="234"/>
    </location>
</feature>
<dbReference type="InterPro" id="IPR006694">
    <property type="entry name" value="Fatty_acid_hydroxylase"/>
</dbReference>